<dbReference type="PATRIC" id="fig|49338.4.peg.1841"/>
<dbReference type="AlphaFoldDB" id="A0A098AYA5"/>
<evidence type="ECO:0000313" key="2">
    <source>
        <dbReference type="EMBL" id="CDX01603.1"/>
    </source>
</evidence>
<sequence>MLRGICRMKKAEAFSMTIKRRESDTMNQDLNARLAQAQQGAARLHKVDAMLKKLGEELQELENHEQELKRILAQEMLDVEKLESKGLSAFFHAVRGNLEERIEKERSEALAAKLKYDQAGQDIKEIHASIAKLSAERLNYVDSPAEYRDLYAQKQQILLEEQGAMAQEILALTDEKNRRRINLKEIDEAIEVGGQVLDSLNQALRNLSSAEGWGTWDLLGGGMISGLAKHSHINSAQENIEKTQSLLRQFKTELTDIRIGTELSLKTEGFIKFADFFFDGIIADWFMQTRITESQASVENVKNQVQSIMTKLHELKTQERKRLDRLDVELSELIVKG</sequence>
<accession>A0A098AYA5</accession>
<keyword evidence="1" id="KW-0175">Coiled coil</keyword>
<protein>
    <submittedName>
        <fullName evidence="2">Uncharacterized protein</fullName>
    </submittedName>
</protein>
<dbReference type="EMBL" id="LK996017">
    <property type="protein sequence ID" value="CDX01603.1"/>
    <property type="molecule type" value="Genomic_DNA"/>
</dbReference>
<name>A0A098AYA5_DESHA</name>
<proteinExistence type="predicted"/>
<organism evidence="2">
    <name type="scientific">Desulfitobacterium hafniense</name>
    <name type="common">Desulfitobacterium frappieri</name>
    <dbReference type="NCBI Taxonomy" id="49338"/>
    <lineage>
        <taxon>Bacteria</taxon>
        <taxon>Bacillati</taxon>
        <taxon>Bacillota</taxon>
        <taxon>Clostridia</taxon>
        <taxon>Eubacteriales</taxon>
        <taxon>Desulfitobacteriaceae</taxon>
        <taxon>Desulfitobacterium</taxon>
    </lineage>
</organism>
<reference evidence="2" key="1">
    <citation type="submission" date="2014-07" db="EMBL/GenBank/DDBJ databases">
        <authorList>
            <person name="Hornung V.Bastian."/>
        </authorList>
    </citation>
    <scope>NUCLEOTIDE SEQUENCE</scope>
    <source>
        <strain evidence="2">PCE-S</strain>
    </source>
</reference>
<gene>
    <name evidence="2" type="ORF">DPCES_1716</name>
</gene>
<feature type="coiled-coil region" evidence="1">
    <location>
        <begin position="44"/>
        <end position="115"/>
    </location>
</feature>
<evidence type="ECO:0000256" key="1">
    <source>
        <dbReference type="SAM" id="Coils"/>
    </source>
</evidence>